<keyword evidence="5 9" id="KW-0472">Membrane</keyword>
<comment type="catalytic activity">
    <reaction evidence="7">
        <text>a 1-O-(1Z-alkenyl)-sn-glycero-3-phosphoethanolamine + H2O = a 2,3-saturated aldehyde + sn-glycero-3-phosphoethanolamine</text>
        <dbReference type="Rhea" id="RHEA:16905"/>
        <dbReference type="ChEBI" id="CHEBI:15377"/>
        <dbReference type="ChEBI" id="CHEBI:73359"/>
        <dbReference type="ChEBI" id="CHEBI:77288"/>
        <dbReference type="ChEBI" id="CHEBI:143890"/>
        <dbReference type="EC" id="3.3.2.2"/>
    </reaction>
</comment>
<gene>
    <name evidence="11" type="primary">LOC115881964</name>
</gene>
<dbReference type="PANTHER" id="PTHR31885">
    <property type="entry name" value="GH04784P"/>
    <property type="match status" value="1"/>
</dbReference>
<evidence type="ECO:0000256" key="7">
    <source>
        <dbReference type="ARBA" id="ARBA00049458"/>
    </source>
</evidence>
<evidence type="ECO:0000256" key="2">
    <source>
        <dbReference type="ARBA" id="ARBA00007375"/>
    </source>
</evidence>
<feature type="transmembrane region" description="Helical" evidence="9">
    <location>
        <begin position="92"/>
        <end position="114"/>
    </location>
</feature>
<dbReference type="KEGG" id="soy:115881964"/>
<dbReference type="GeneID" id="115881964"/>
<sequence>MVTTPGVVVQVRSVGKHLLPYFVSVIVYFWWLQPYGTTPTIPIILRKCAPIISLMYFIVIVGFKKQSVYPRRIFLGLVADCIGDMLILWDKLFLLAMLAFSVGHINYIIAFQLIPLKPRLGLVSFCFGIGAVAHLYPGLAKTFVVGVPIYCFLMNLMIWRAAARLQTDWTWLQLVTCIGAVLFGLSDFIIGTNQFLDPIPHAQVLIISTYYAAQLGIALSVMEPPY</sequence>
<evidence type="ECO:0000256" key="9">
    <source>
        <dbReference type="SAM" id="Phobius"/>
    </source>
</evidence>
<organism evidence="10 11">
    <name type="scientific">Sitophilus oryzae</name>
    <name type="common">Rice weevil</name>
    <name type="synonym">Curculio oryzae</name>
    <dbReference type="NCBI Taxonomy" id="7048"/>
    <lineage>
        <taxon>Eukaryota</taxon>
        <taxon>Metazoa</taxon>
        <taxon>Ecdysozoa</taxon>
        <taxon>Arthropoda</taxon>
        <taxon>Hexapoda</taxon>
        <taxon>Insecta</taxon>
        <taxon>Pterygota</taxon>
        <taxon>Neoptera</taxon>
        <taxon>Endopterygota</taxon>
        <taxon>Coleoptera</taxon>
        <taxon>Polyphaga</taxon>
        <taxon>Cucujiformia</taxon>
        <taxon>Curculionidae</taxon>
        <taxon>Dryophthorinae</taxon>
        <taxon>Sitophilus</taxon>
    </lineage>
</organism>
<reference evidence="11" key="1">
    <citation type="submission" date="2025-08" db="UniProtKB">
        <authorList>
            <consortium name="RefSeq"/>
        </authorList>
    </citation>
    <scope>IDENTIFICATION</scope>
    <source>
        <tissue evidence="11">Gonads</tissue>
    </source>
</reference>
<accession>A0A6J2XY34</accession>
<protein>
    <recommendedName>
        <fullName evidence="6">lysoplasmalogenase</fullName>
        <ecNumber evidence="6">3.3.2.2</ecNumber>
    </recommendedName>
</protein>
<evidence type="ECO:0000313" key="11">
    <source>
        <dbReference type="RefSeq" id="XP_030755584.1"/>
    </source>
</evidence>
<dbReference type="GO" id="GO:0047408">
    <property type="term" value="F:alkenylglycerophosphocholine hydrolase activity"/>
    <property type="evidence" value="ECO:0007669"/>
    <property type="project" value="UniProtKB-EC"/>
</dbReference>
<comment type="subcellular location">
    <subcellularLocation>
        <location evidence="1">Membrane</location>
        <topology evidence="1">Multi-pass membrane protein</topology>
    </subcellularLocation>
</comment>
<dbReference type="InParanoid" id="A0A6J2XY34"/>
<evidence type="ECO:0000256" key="5">
    <source>
        <dbReference type="ARBA" id="ARBA00023136"/>
    </source>
</evidence>
<dbReference type="AlphaFoldDB" id="A0A6J2XY34"/>
<comment type="catalytic activity">
    <reaction evidence="8">
        <text>a 1-O-(1Z-alkenyl)-sn-glycero-3-phosphocholine + H2O = a 2,3-saturated aldehyde + sn-glycerol 3-phosphocholine</text>
        <dbReference type="Rhea" id="RHEA:22544"/>
        <dbReference type="ChEBI" id="CHEBI:15377"/>
        <dbReference type="ChEBI" id="CHEBI:16870"/>
        <dbReference type="ChEBI" id="CHEBI:73359"/>
        <dbReference type="ChEBI" id="CHEBI:77287"/>
        <dbReference type="EC" id="3.3.2.2"/>
    </reaction>
</comment>
<evidence type="ECO:0000256" key="1">
    <source>
        <dbReference type="ARBA" id="ARBA00004141"/>
    </source>
</evidence>
<feature type="transmembrane region" description="Helical" evidence="9">
    <location>
        <begin position="169"/>
        <end position="190"/>
    </location>
</feature>
<keyword evidence="4 9" id="KW-1133">Transmembrane helix</keyword>
<feature type="transmembrane region" description="Helical" evidence="9">
    <location>
        <begin position="43"/>
        <end position="63"/>
    </location>
</feature>
<dbReference type="Proteomes" id="UP000504635">
    <property type="component" value="Unplaced"/>
</dbReference>
<feature type="transmembrane region" description="Helical" evidence="9">
    <location>
        <begin position="18"/>
        <end position="37"/>
    </location>
</feature>
<proteinExistence type="inferred from homology"/>
<dbReference type="Pfam" id="PF07947">
    <property type="entry name" value="YhhN"/>
    <property type="match status" value="1"/>
</dbReference>
<dbReference type="GO" id="GO:0016020">
    <property type="term" value="C:membrane"/>
    <property type="evidence" value="ECO:0007669"/>
    <property type="project" value="UniProtKB-SubCell"/>
</dbReference>
<dbReference type="PANTHER" id="PTHR31885:SF6">
    <property type="entry name" value="GH04784P"/>
    <property type="match status" value="1"/>
</dbReference>
<evidence type="ECO:0000256" key="6">
    <source>
        <dbReference type="ARBA" id="ARBA00035673"/>
    </source>
</evidence>
<dbReference type="FunCoup" id="A0A6J2XY34">
    <property type="interactions" value="86"/>
</dbReference>
<evidence type="ECO:0000313" key="10">
    <source>
        <dbReference type="Proteomes" id="UP000504635"/>
    </source>
</evidence>
<comment type="similarity">
    <text evidence="2">Belongs to the TMEM86 family.</text>
</comment>
<name>A0A6J2XY34_SITOR</name>
<dbReference type="InterPro" id="IPR012506">
    <property type="entry name" value="TMEM86B-like"/>
</dbReference>
<keyword evidence="3 9" id="KW-0812">Transmembrane</keyword>
<evidence type="ECO:0000256" key="4">
    <source>
        <dbReference type="ARBA" id="ARBA00022989"/>
    </source>
</evidence>
<keyword evidence="10" id="KW-1185">Reference proteome</keyword>
<dbReference type="EC" id="3.3.2.2" evidence="6"/>
<evidence type="ECO:0000256" key="3">
    <source>
        <dbReference type="ARBA" id="ARBA00022692"/>
    </source>
</evidence>
<feature type="transmembrane region" description="Helical" evidence="9">
    <location>
        <begin position="202"/>
        <end position="222"/>
    </location>
</feature>
<feature type="transmembrane region" description="Helical" evidence="9">
    <location>
        <begin position="143"/>
        <end position="163"/>
    </location>
</feature>
<evidence type="ECO:0000256" key="8">
    <source>
        <dbReference type="ARBA" id="ARBA00049560"/>
    </source>
</evidence>
<dbReference type="OrthoDB" id="2133758at2759"/>
<dbReference type="RefSeq" id="XP_030755584.1">
    <property type="nucleotide sequence ID" value="XM_030899724.1"/>
</dbReference>